<comment type="caution">
    <text evidence="1">The sequence shown here is derived from an EMBL/GenBank/DDBJ whole genome shotgun (WGS) entry which is preliminary data.</text>
</comment>
<dbReference type="RefSeq" id="WP_378579563.1">
    <property type="nucleotide sequence ID" value="NZ_JBHSFQ010000039.1"/>
</dbReference>
<organism evidence="1 2">
    <name type="scientific">Nocardiopsis mangrovi</name>
    <dbReference type="NCBI Taxonomy" id="1179818"/>
    <lineage>
        <taxon>Bacteria</taxon>
        <taxon>Bacillati</taxon>
        <taxon>Actinomycetota</taxon>
        <taxon>Actinomycetes</taxon>
        <taxon>Streptosporangiales</taxon>
        <taxon>Nocardiopsidaceae</taxon>
        <taxon>Nocardiopsis</taxon>
    </lineage>
</organism>
<protein>
    <submittedName>
        <fullName evidence="1">Uncharacterized protein</fullName>
    </submittedName>
</protein>
<accession>A0ABV9E797</accession>
<proteinExistence type="predicted"/>
<evidence type="ECO:0000313" key="2">
    <source>
        <dbReference type="Proteomes" id="UP001595923"/>
    </source>
</evidence>
<gene>
    <name evidence="1" type="ORF">ACFO4E_27035</name>
</gene>
<sequence>MTDRRRTRLTGPVRFALITRAGVLVLAVRFGEAGTWMEGVWRDMRQDPGYPGAE</sequence>
<reference evidence="2" key="1">
    <citation type="journal article" date="2019" name="Int. J. Syst. Evol. Microbiol.">
        <title>The Global Catalogue of Microorganisms (GCM) 10K type strain sequencing project: providing services to taxonomists for standard genome sequencing and annotation.</title>
        <authorList>
            <consortium name="The Broad Institute Genomics Platform"/>
            <consortium name="The Broad Institute Genome Sequencing Center for Infectious Disease"/>
            <person name="Wu L."/>
            <person name="Ma J."/>
        </authorList>
    </citation>
    <scope>NUCLEOTIDE SEQUENCE [LARGE SCALE GENOMIC DNA]</scope>
    <source>
        <strain evidence="2">XZYJ18</strain>
    </source>
</reference>
<keyword evidence="2" id="KW-1185">Reference proteome</keyword>
<dbReference type="Proteomes" id="UP001595923">
    <property type="component" value="Unassembled WGS sequence"/>
</dbReference>
<name>A0ABV9E797_9ACTN</name>
<evidence type="ECO:0000313" key="1">
    <source>
        <dbReference type="EMBL" id="MFC4565528.1"/>
    </source>
</evidence>
<dbReference type="EMBL" id="JBHSFQ010000039">
    <property type="protein sequence ID" value="MFC4565528.1"/>
    <property type="molecule type" value="Genomic_DNA"/>
</dbReference>